<dbReference type="InterPro" id="IPR032808">
    <property type="entry name" value="DoxX"/>
</dbReference>
<keyword evidence="2 5" id="KW-0812">Transmembrane</keyword>
<dbReference type="Proteomes" id="UP000298438">
    <property type="component" value="Unassembled WGS sequence"/>
</dbReference>
<feature type="transmembrane region" description="Helical" evidence="5">
    <location>
        <begin position="77"/>
        <end position="97"/>
    </location>
</feature>
<keyword evidence="3 5" id="KW-1133">Transmembrane helix</keyword>
<dbReference type="EMBL" id="SPVF01000264">
    <property type="protein sequence ID" value="TFW11392.1"/>
    <property type="molecule type" value="Genomic_DNA"/>
</dbReference>
<gene>
    <name evidence="6" type="ORF">E4L96_21790</name>
</gene>
<keyword evidence="7" id="KW-1185">Reference proteome</keyword>
<evidence type="ECO:0000313" key="6">
    <source>
        <dbReference type="EMBL" id="TFW11392.1"/>
    </source>
</evidence>
<keyword evidence="4 5" id="KW-0472">Membrane</keyword>
<evidence type="ECO:0000256" key="5">
    <source>
        <dbReference type="SAM" id="Phobius"/>
    </source>
</evidence>
<name>A0A4Y9RR57_9BURK</name>
<evidence type="ECO:0000313" key="7">
    <source>
        <dbReference type="Proteomes" id="UP000298438"/>
    </source>
</evidence>
<reference evidence="6 7" key="1">
    <citation type="submission" date="2019-03" db="EMBL/GenBank/DDBJ databases">
        <title>Draft Genome Sequence of Massilia arenosa sp. nov., a Novel Massilia Species Isolated from a Sandy-loam Maize Soil.</title>
        <authorList>
            <person name="Raths R."/>
            <person name="Peta V."/>
            <person name="Bucking H."/>
        </authorList>
    </citation>
    <scope>NUCLEOTIDE SEQUENCE [LARGE SCALE GENOMIC DNA]</scope>
    <source>
        <strain evidence="6 7">MC02</strain>
    </source>
</reference>
<sequence>MSTRFLSASQIRPAQGIDIVRIGVALVILMHPLHGFLHPEDIGAFGGFLSGLGYPFGVPLAWTVLVVQTACSLLMLVNRLVVPACVGHIVVVLFGMVHVHYRNGWFVVGGGTGGMEWPAILLACLLGVLWAHLPRRA</sequence>
<evidence type="ECO:0000256" key="1">
    <source>
        <dbReference type="ARBA" id="ARBA00004141"/>
    </source>
</evidence>
<feature type="transmembrane region" description="Helical" evidence="5">
    <location>
        <begin position="117"/>
        <end position="133"/>
    </location>
</feature>
<evidence type="ECO:0000256" key="4">
    <source>
        <dbReference type="ARBA" id="ARBA00023136"/>
    </source>
</evidence>
<dbReference type="AlphaFoldDB" id="A0A4Y9RR57"/>
<proteinExistence type="predicted"/>
<dbReference type="GO" id="GO:0016020">
    <property type="term" value="C:membrane"/>
    <property type="evidence" value="ECO:0007669"/>
    <property type="project" value="UniProtKB-SubCell"/>
</dbReference>
<evidence type="ECO:0000256" key="3">
    <source>
        <dbReference type="ARBA" id="ARBA00022989"/>
    </source>
</evidence>
<dbReference type="Pfam" id="PF07681">
    <property type="entry name" value="DoxX"/>
    <property type="match status" value="1"/>
</dbReference>
<dbReference type="RefSeq" id="WP_135209324.1">
    <property type="nucleotide sequence ID" value="NZ_SPVF01000264.1"/>
</dbReference>
<protein>
    <submittedName>
        <fullName evidence="6">DoxX family protein</fullName>
    </submittedName>
</protein>
<accession>A0A4Y9RR57</accession>
<comment type="subcellular location">
    <subcellularLocation>
        <location evidence="1">Membrane</location>
        <topology evidence="1">Multi-pass membrane protein</topology>
    </subcellularLocation>
</comment>
<dbReference type="OrthoDB" id="8778559at2"/>
<feature type="transmembrane region" description="Helical" evidence="5">
    <location>
        <begin position="20"/>
        <end position="37"/>
    </location>
</feature>
<evidence type="ECO:0000256" key="2">
    <source>
        <dbReference type="ARBA" id="ARBA00022692"/>
    </source>
</evidence>
<comment type="caution">
    <text evidence="6">The sequence shown here is derived from an EMBL/GenBank/DDBJ whole genome shotgun (WGS) entry which is preliminary data.</text>
</comment>
<feature type="transmembrane region" description="Helical" evidence="5">
    <location>
        <begin position="43"/>
        <end position="65"/>
    </location>
</feature>
<organism evidence="6 7">
    <name type="scientific">Zemynaea arenosa</name>
    <dbReference type="NCBI Taxonomy" id="2561931"/>
    <lineage>
        <taxon>Bacteria</taxon>
        <taxon>Pseudomonadati</taxon>
        <taxon>Pseudomonadota</taxon>
        <taxon>Betaproteobacteria</taxon>
        <taxon>Burkholderiales</taxon>
        <taxon>Oxalobacteraceae</taxon>
        <taxon>Telluria group</taxon>
        <taxon>Zemynaea</taxon>
    </lineage>
</organism>